<gene>
    <name evidence="2" type="ORF">MNBD_GAMMA25-1609</name>
</gene>
<name>A0A3B1BHV6_9ZZZZ</name>
<dbReference type="PANTHER" id="PTHR36966">
    <property type="entry name" value="REP-ASSOCIATED TYROSINE TRANSPOSASE"/>
    <property type="match status" value="1"/>
</dbReference>
<dbReference type="GO" id="GO:0006313">
    <property type="term" value="P:DNA transposition"/>
    <property type="evidence" value="ECO:0007669"/>
    <property type="project" value="InterPro"/>
</dbReference>
<dbReference type="InterPro" id="IPR002686">
    <property type="entry name" value="Transposase_17"/>
</dbReference>
<proteinExistence type="predicted"/>
<dbReference type="GO" id="GO:0004803">
    <property type="term" value="F:transposase activity"/>
    <property type="evidence" value="ECO:0007669"/>
    <property type="project" value="InterPro"/>
</dbReference>
<dbReference type="InterPro" id="IPR036515">
    <property type="entry name" value="Transposase_17_sf"/>
</dbReference>
<evidence type="ECO:0000259" key="1">
    <source>
        <dbReference type="SMART" id="SM01321"/>
    </source>
</evidence>
<dbReference type="InterPro" id="IPR052715">
    <property type="entry name" value="RAYT_transposase"/>
</dbReference>
<accession>A0A3B1BHV6</accession>
<dbReference type="SUPFAM" id="SSF143422">
    <property type="entry name" value="Transposase IS200-like"/>
    <property type="match status" value="1"/>
</dbReference>
<dbReference type="AlphaFoldDB" id="A0A3B1BHV6"/>
<dbReference type="EMBL" id="UOFY01000067">
    <property type="protein sequence ID" value="VAX11404.1"/>
    <property type="molecule type" value="Genomic_DNA"/>
</dbReference>
<dbReference type="NCBIfam" id="NF047646">
    <property type="entry name" value="REP_Tyr_transpos"/>
    <property type="match status" value="1"/>
</dbReference>
<sequence>MLYRRSKTCGASYFFTVNLADRQSRLLLDYSETLRDAFRQVKKRHPFHIDAVVILPDHLHTIWTLPDGDSDYPMRWGLIKAGFSRNIEMNEPRSKSRKLKRERGIWQRRYWEHQIKDETDYNHHVDYIHINPVKHGYVAQASMWDYSSIHRYIEMGMVDESWAYKIDDLEMSDFGEREYMA</sequence>
<protein>
    <submittedName>
        <fullName evidence="2">Transposase and inactivated derivatives</fullName>
    </submittedName>
</protein>
<dbReference type="Gene3D" id="3.30.70.1290">
    <property type="entry name" value="Transposase IS200-like"/>
    <property type="match status" value="1"/>
</dbReference>
<evidence type="ECO:0000313" key="2">
    <source>
        <dbReference type="EMBL" id="VAX11404.1"/>
    </source>
</evidence>
<dbReference type="Pfam" id="PF01797">
    <property type="entry name" value="Y1_Tnp"/>
    <property type="match status" value="1"/>
</dbReference>
<dbReference type="PANTHER" id="PTHR36966:SF1">
    <property type="entry name" value="REP-ASSOCIATED TYROSINE TRANSPOSASE"/>
    <property type="match status" value="1"/>
</dbReference>
<dbReference type="SMART" id="SM01321">
    <property type="entry name" value="Y1_Tnp"/>
    <property type="match status" value="1"/>
</dbReference>
<reference evidence="2" key="1">
    <citation type="submission" date="2018-06" db="EMBL/GenBank/DDBJ databases">
        <authorList>
            <person name="Zhirakovskaya E."/>
        </authorList>
    </citation>
    <scope>NUCLEOTIDE SEQUENCE</scope>
</reference>
<organism evidence="2">
    <name type="scientific">hydrothermal vent metagenome</name>
    <dbReference type="NCBI Taxonomy" id="652676"/>
    <lineage>
        <taxon>unclassified sequences</taxon>
        <taxon>metagenomes</taxon>
        <taxon>ecological metagenomes</taxon>
    </lineage>
</organism>
<dbReference type="GO" id="GO:0043565">
    <property type="term" value="F:sequence-specific DNA binding"/>
    <property type="evidence" value="ECO:0007669"/>
    <property type="project" value="TreeGrafter"/>
</dbReference>
<feature type="domain" description="Transposase IS200-like" evidence="1">
    <location>
        <begin position="8"/>
        <end position="131"/>
    </location>
</feature>